<comment type="caution">
    <text evidence="1">The sequence shown here is derived from an EMBL/GenBank/DDBJ whole genome shotgun (WGS) entry which is preliminary data.</text>
</comment>
<evidence type="ECO:0000313" key="1">
    <source>
        <dbReference type="EMBL" id="KAK7484679.1"/>
    </source>
</evidence>
<sequence length="67" mass="7189">MLKVRFLRRGQPHFSPSTVADLALQLKQSVPPVTEKASGNSMATSAAQPLYVGVMGMSDMVGVLSLW</sequence>
<dbReference type="AlphaFoldDB" id="A0ABD0KC54"/>
<reference evidence="1 2" key="1">
    <citation type="journal article" date="2023" name="Sci. Data">
        <title>Genome assembly of the Korean intertidal mud-creeper Batillaria attramentaria.</title>
        <authorList>
            <person name="Patra A.K."/>
            <person name="Ho P.T."/>
            <person name="Jun S."/>
            <person name="Lee S.J."/>
            <person name="Kim Y."/>
            <person name="Won Y.J."/>
        </authorList>
    </citation>
    <scope>NUCLEOTIDE SEQUENCE [LARGE SCALE GENOMIC DNA]</scope>
    <source>
        <strain evidence="1">Wonlab-2016</strain>
    </source>
</reference>
<organism evidence="1 2">
    <name type="scientific">Batillaria attramentaria</name>
    <dbReference type="NCBI Taxonomy" id="370345"/>
    <lineage>
        <taxon>Eukaryota</taxon>
        <taxon>Metazoa</taxon>
        <taxon>Spiralia</taxon>
        <taxon>Lophotrochozoa</taxon>
        <taxon>Mollusca</taxon>
        <taxon>Gastropoda</taxon>
        <taxon>Caenogastropoda</taxon>
        <taxon>Sorbeoconcha</taxon>
        <taxon>Cerithioidea</taxon>
        <taxon>Batillariidae</taxon>
        <taxon>Batillaria</taxon>
    </lineage>
</organism>
<gene>
    <name evidence="1" type="ORF">BaRGS_00024087</name>
</gene>
<dbReference type="Proteomes" id="UP001519460">
    <property type="component" value="Unassembled WGS sequence"/>
</dbReference>
<name>A0ABD0KC54_9CAEN</name>
<protein>
    <submittedName>
        <fullName evidence="1">Uncharacterized protein</fullName>
    </submittedName>
</protein>
<keyword evidence="2" id="KW-1185">Reference proteome</keyword>
<proteinExistence type="predicted"/>
<dbReference type="EMBL" id="JACVVK020000206">
    <property type="protein sequence ID" value="KAK7484679.1"/>
    <property type="molecule type" value="Genomic_DNA"/>
</dbReference>
<accession>A0ABD0KC54</accession>
<evidence type="ECO:0000313" key="2">
    <source>
        <dbReference type="Proteomes" id="UP001519460"/>
    </source>
</evidence>